<evidence type="ECO:0000313" key="2">
    <source>
        <dbReference type="EMBL" id="ABP79820.1"/>
    </source>
</evidence>
<name>A4VLG9_STUS1</name>
<sequence>MPEPPLDASSCGSGADPRMAVFVGSIFRAEGLGKVQRFPAARQPVRRPVDRPAGAIAAGCRRALESRRLAGTAALWRPSMKNVQHSRKPQKRRRTTMTHARPDVPQPDPIVHDQPGDVPQVPCADELDEHKPGSPYGNQTVVDADSAQPA</sequence>
<reference evidence="2 3" key="1">
    <citation type="journal article" date="2008" name="Proc. Natl. Acad. Sci. U.S.A.">
        <title>Nitrogen fixation island and rhizosphere competence traits in the genome of root-associated Pseudomonas stutzeri A1501.</title>
        <authorList>
            <person name="Yan Y."/>
            <person name="Yang J."/>
            <person name="Dou Y."/>
            <person name="Chen M."/>
            <person name="Ping S."/>
            <person name="Peng J."/>
            <person name="Lu W."/>
            <person name="Zhang W."/>
            <person name="Yao Z."/>
            <person name="Li H."/>
            <person name="Liu W."/>
            <person name="He S."/>
            <person name="Geng L."/>
            <person name="Zhang X."/>
            <person name="Yang F."/>
            <person name="Yu H."/>
            <person name="Zhan Y."/>
            <person name="Li D."/>
            <person name="Lin Z."/>
            <person name="Wang Y."/>
            <person name="Elmerich C."/>
            <person name="Lin M."/>
            <person name="Jin Q."/>
        </authorList>
    </citation>
    <scope>NUCLEOTIDE SEQUENCE [LARGE SCALE GENOMIC DNA]</scope>
    <source>
        <strain evidence="2 3">A1501</strain>
    </source>
</reference>
<accession>A4VLG9</accession>
<dbReference type="Proteomes" id="UP000000233">
    <property type="component" value="Chromosome"/>
</dbReference>
<proteinExistence type="predicted"/>
<organism evidence="2 3">
    <name type="scientific">Stutzerimonas stutzeri (strain A1501)</name>
    <name type="common">Pseudomonas stutzeri</name>
    <dbReference type="NCBI Taxonomy" id="379731"/>
    <lineage>
        <taxon>Bacteria</taxon>
        <taxon>Pseudomonadati</taxon>
        <taxon>Pseudomonadota</taxon>
        <taxon>Gammaproteobacteria</taxon>
        <taxon>Pseudomonadales</taxon>
        <taxon>Pseudomonadaceae</taxon>
        <taxon>Stutzerimonas</taxon>
    </lineage>
</organism>
<dbReference type="KEGG" id="psa:PST_2155"/>
<keyword evidence="3" id="KW-1185">Reference proteome</keyword>
<dbReference type="eggNOG" id="ENOG5031502">
    <property type="taxonomic scope" value="Bacteria"/>
</dbReference>
<gene>
    <name evidence="2" type="ordered locus">PST_2155</name>
</gene>
<feature type="compositionally biased region" description="Basic residues" evidence="1">
    <location>
        <begin position="84"/>
        <end position="96"/>
    </location>
</feature>
<feature type="region of interest" description="Disordered" evidence="1">
    <location>
        <begin position="72"/>
        <end position="150"/>
    </location>
</feature>
<dbReference type="HOGENOM" id="CLU_1739004_0_0_6"/>
<protein>
    <submittedName>
        <fullName evidence="2">Uncharacterized protein</fullName>
    </submittedName>
</protein>
<evidence type="ECO:0000256" key="1">
    <source>
        <dbReference type="SAM" id="MobiDB-lite"/>
    </source>
</evidence>
<evidence type="ECO:0000313" key="3">
    <source>
        <dbReference type="Proteomes" id="UP000000233"/>
    </source>
</evidence>
<dbReference type="EMBL" id="CP000304">
    <property type="protein sequence ID" value="ABP79820.1"/>
    <property type="molecule type" value="Genomic_DNA"/>
</dbReference>
<dbReference type="AlphaFoldDB" id="A4VLG9"/>